<dbReference type="SUPFAM" id="SSF53901">
    <property type="entry name" value="Thiolase-like"/>
    <property type="match status" value="1"/>
</dbReference>
<evidence type="ECO:0000313" key="3">
    <source>
        <dbReference type="EMBL" id="AWI27437.1"/>
    </source>
</evidence>
<reference evidence="3 4" key="1">
    <citation type="submission" date="2018-05" db="EMBL/GenBank/DDBJ databases">
        <title>Complete genome sequence of sponge-derived Streptomyces sp. HNM0039.</title>
        <authorList>
            <person name="Huang X."/>
            <person name="Zhou S."/>
        </authorList>
    </citation>
    <scope>NUCLEOTIDE SEQUENCE [LARGE SCALE GENOMIC DNA]</scope>
    <source>
        <strain evidence="3 4">HNM0039</strain>
    </source>
</reference>
<gene>
    <name evidence="3" type="ORF">DDW44_00610</name>
</gene>
<feature type="compositionally biased region" description="Basic and acidic residues" evidence="1">
    <location>
        <begin position="112"/>
        <end position="129"/>
    </location>
</feature>
<dbReference type="Gene3D" id="3.40.47.10">
    <property type="match status" value="1"/>
</dbReference>
<evidence type="ECO:0000313" key="4">
    <source>
        <dbReference type="Proteomes" id="UP000244900"/>
    </source>
</evidence>
<evidence type="ECO:0000256" key="1">
    <source>
        <dbReference type="SAM" id="MobiDB-lite"/>
    </source>
</evidence>
<feature type="domain" description="Beta-ketoacyl synthase-like N-terminal" evidence="2">
    <location>
        <begin position="75"/>
        <end position="101"/>
    </location>
</feature>
<feature type="compositionally biased region" description="Basic and acidic residues" evidence="1">
    <location>
        <begin position="18"/>
        <end position="29"/>
    </location>
</feature>
<feature type="compositionally biased region" description="Low complexity" evidence="1">
    <location>
        <begin position="219"/>
        <end position="247"/>
    </location>
</feature>
<dbReference type="Pfam" id="PF00109">
    <property type="entry name" value="ketoacyl-synt"/>
    <property type="match status" value="1"/>
</dbReference>
<organism evidence="3 4">
    <name type="scientific">Streptomyces tirandamycinicus</name>
    <dbReference type="NCBI Taxonomy" id="2174846"/>
    <lineage>
        <taxon>Bacteria</taxon>
        <taxon>Bacillati</taxon>
        <taxon>Actinomycetota</taxon>
        <taxon>Actinomycetes</taxon>
        <taxon>Kitasatosporales</taxon>
        <taxon>Streptomycetaceae</taxon>
        <taxon>Streptomyces</taxon>
    </lineage>
</organism>
<evidence type="ECO:0000259" key="2">
    <source>
        <dbReference type="Pfam" id="PF00109"/>
    </source>
</evidence>
<accession>A0A2S1SM51</accession>
<dbReference type="GO" id="GO:0016747">
    <property type="term" value="F:acyltransferase activity, transferring groups other than amino-acyl groups"/>
    <property type="evidence" value="ECO:0007669"/>
    <property type="project" value="UniProtKB-ARBA"/>
</dbReference>
<protein>
    <recommendedName>
        <fullName evidence="2">Beta-ketoacyl synthase-like N-terminal domain-containing protein</fullName>
    </recommendedName>
</protein>
<dbReference type="InterPro" id="IPR016039">
    <property type="entry name" value="Thiolase-like"/>
</dbReference>
<dbReference type="InterPro" id="IPR014030">
    <property type="entry name" value="Ketoacyl_synth_N"/>
</dbReference>
<proteinExistence type="predicted"/>
<feature type="region of interest" description="Disordered" evidence="1">
    <location>
        <begin position="1"/>
        <end position="159"/>
    </location>
</feature>
<feature type="compositionally biased region" description="Basic residues" evidence="1">
    <location>
        <begin position="63"/>
        <end position="72"/>
    </location>
</feature>
<feature type="region of interest" description="Disordered" evidence="1">
    <location>
        <begin position="218"/>
        <end position="247"/>
    </location>
</feature>
<dbReference type="KEGG" id="stir:DDW44_00610"/>
<dbReference type="EMBL" id="CP029188">
    <property type="protein sequence ID" value="AWI27437.1"/>
    <property type="molecule type" value="Genomic_DNA"/>
</dbReference>
<name>A0A2S1SM51_9ACTN</name>
<keyword evidence="4" id="KW-1185">Reference proteome</keyword>
<sequence>MARLSTLSRDRRRRRHPGRSDRPGVRGRPDGMPAVRQDRRGRPIMSPVLAPGRPHGRPVAVRGRPRATGSRRRPTDAADFDPAFFGISPREALAMDPQQRLRPRRPVLPRHGVGDHQRAADQPADRRQPGDPLKVPSCVPHPRPQGRIDTVSPGVRGPGSALGPTVYTRPGAPPFNRGIHGLTGGGAMRVFGRSGASPAPGSRARIPAARVSAVLARDSSSIAASSSEPLYAGTAPAATSRPASSPTISVRLIESMLRSASRSRPGSTMSAG</sequence>
<dbReference type="Proteomes" id="UP000244900">
    <property type="component" value="Chromosome"/>
</dbReference>
<dbReference type="AlphaFoldDB" id="A0A2S1SM51"/>